<comment type="caution">
    <text evidence="2">The sequence shown here is derived from an EMBL/GenBank/DDBJ whole genome shotgun (WGS) entry which is preliminary data.</text>
</comment>
<keyword evidence="3" id="KW-1185">Reference proteome</keyword>
<gene>
    <name evidence="2" type="ORF">VVR66_03770</name>
</gene>
<evidence type="ECO:0000313" key="2">
    <source>
        <dbReference type="EMBL" id="MEX3593826.1"/>
    </source>
</evidence>
<dbReference type="Proteomes" id="UP001558481">
    <property type="component" value="Unassembled WGS sequence"/>
</dbReference>
<name>A0ABV3UZJ5_9MICC</name>
<dbReference type="RefSeq" id="WP_368628974.1">
    <property type="nucleotide sequence ID" value="NZ_JAYWLT010000013.1"/>
</dbReference>
<proteinExistence type="predicted"/>
<accession>A0ABV3UZJ5</accession>
<feature type="region of interest" description="Disordered" evidence="1">
    <location>
        <begin position="1"/>
        <end position="21"/>
    </location>
</feature>
<sequence>MESINPKPEKYQVQRDGSTATVSGVEMQAKSCPQETSSFTVNSLEKGDRVSFSLKGFPGDNKSGSYAVTARGAGISENYRISDGAIRRIQANARERGDLNITISAQHRPELGSSCDSTNEVLAIEDAVLN</sequence>
<reference evidence="2 3" key="1">
    <citation type="journal article" date="2024" name="Fungal Genet. Biol.">
        <title>The porcine skin microbiome exhibits broad fungal antagonism.</title>
        <authorList>
            <person name="De La Cruz K.F."/>
            <person name="Townsend E.C."/>
            <person name="Alex Cheong J.Z."/>
            <person name="Salamzade R."/>
            <person name="Liu A."/>
            <person name="Sandstrom S."/>
            <person name="Davila E."/>
            <person name="Huang L."/>
            <person name="Xu K.H."/>
            <person name="Wu S.Y."/>
            <person name="Meudt J.J."/>
            <person name="Shanmuganayagam D."/>
            <person name="Gibson A.L.F."/>
            <person name="Kalan L.R."/>
        </authorList>
    </citation>
    <scope>NUCLEOTIDE SEQUENCE [LARGE SCALE GENOMIC DNA]</scope>
    <source>
        <strain evidence="2 3">LK2625</strain>
    </source>
</reference>
<protein>
    <submittedName>
        <fullName evidence="2">Uncharacterized protein</fullName>
    </submittedName>
</protein>
<evidence type="ECO:0000313" key="3">
    <source>
        <dbReference type="Proteomes" id="UP001558481"/>
    </source>
</evidence>
<dbReference type="EMBL" id="JAYWLU010000003">
    <property type="protein sequence ID" value="MEX3593826.1"/>
    <property type="molecule type" value="Genomic_DNA"/>
</dbReference>
<evidence type="ECO:0000256" key="1">
    <source>
        <dbReference type="SAM" id="MobiDB-lite"/>
    </source>
</evidence>
<organism evidence="2 3">
    <name type="scientific">Kocuria carniphila</name>
    <dbReference type="NCBI Taxonomy" id="262208"/>
    <lineage>
        <taxon>Bacteria</taxon>
        <taxon>Bacillati</taxon>
        <taxon>Actinomycetota</taxon>
        <taxon>Actinomycetes</taxon>
        <taxon>Micrococcales</taxon>
        <taxon>Micrococcaceae</taxon>
        <taxon>Kocuria</taxon>
    </lineage>
</organism>